<evidence type="ECO:0000256" key="1">
    <source>
        <dbReference type="SAM" id="Phobius"/>
    </source>
</evidence>
<reference evidence="3 4" key="1">
    <citation type="submission" date="2016-08" db="EMBL/GenBank/DDBJ databases">
        <title>A Parts List for Fungal Cellulosomes Revealed by Comparative Genomics.</title>
        <authorList>
            <consortium name="DOE Joint Genome Institute"/>
            <person name="Haitjema C.H."/>
            <person name="Gilmore S.P."/>
            <person name="Henske J.K."/>
            <person name="Solomon K.V."/>
            <person name="De Groot R."/>
            <person name="Kuo A."/>
            <person name="Mondo S.J."/>
            <person name="Salamov A.A."/>
            <person name="Labutti K."/>
            <person name="Zhao Z."/>
            <person name="Chiniquy J."/>
            <person name="Barry K."/>
            <person name="Brewer H.M."/>
            <person name="Purvine S.O."/>
            <person name="Wright A.T."/>
            <person name="Boxma B."/>
            <person name="Van Alen T."/>
            <person name="Hackstein J.H."/>
            <person name="Baker S.E."/>
            <person name="Grigoriev I.V."/>
            <person name="O'Malley M.A."/>
        </authorList>
    </citation>
    <scope>NUCLEOTIDE SEQUENCE [LARGE SCALE GENOMIC DNA]</scope>
    <source>
        <strain evidence="3 4">G1</strain>
    </source>
</reference>
<keyword evidence="4" id="KW-1185">Reference proteome</keyword>
<sequence length="100" mass="12421">MDMSQITELRFLFYFFGMDYYVYYTISLFKHLLPTLQLLHQNKSLIPFLYLNENYLIPNEQQSFNTFRIHKYYDYMKNLQLKYRDFIINDFNELLLSNSI</sequence>
<feature type="transmembrane region" description="Helical" evidence="1">
    <location>
        <begin position="12"/>
        <end position="33"/>
    </location>
</feature>
<dbReference type="Proteomes" id="UP000193920">
    <property type="component" value="Unassembled WGS sequence"/>
</dbReference>
<dbReference type="Pfam" id="PF23440">
    <property type="entry name" value="BROMI_C"/>
    <property type="match status" value="1"/>
</dbReference>
<name>A0A1Y2E5E6_9FUNG</name>
<evidence type="ECO:0000259" key="2">
    <source>
        <dbReference type="Pfam" id="PF23440"/>
    </source>
</evidence>
<evidence type="ECO:0000313" key="4">
    <source>
        <dbReference type="Proteomes" id="UP000193920"/>
    </source>
</evidence>
<dbReference type="EMBL" id="MCOG01000050">
    <property type="protein sequence ID" value="ORY66771.1"/>
    <property type="molecule type" value="Genomic_DNA"/>
</dbReference>
<keyword evidence="1" id="KW-0472">Membrane</keyword>
<dbReference type="OrthoDB" id="1668230at2759"/>
<gene>
    <name evidence="3" type="ORF">LY90DRAFT_504810</name>
</gene>
<comment type="caution">
    <text evidence="3">The sequence shown here is derived from an EMBL/GenBank/DDBJ whole genome shotgun (WGS) entry which is preliminary data.</text>
</comment>
<accession>A0A1Y2E5E6</accession>
<protein>
    <recommendedName>
        <fullName evidence="2">BROMI C-terminal Rab TBC-like domain-containing protein</fullName>
    </recommendedName>
</protein>
<feature type="domain" description="BROMI C-terminal Rab TBC-like" evidence="2">
    <location>
        <begin position="1"/>
        <end position="92"/>
    </location>
</feature>
<evidence type="ECO:0000313" key="3">
    <source>
        <dbReference type="EMBL" id="ORY66771.1"/>
    </source>
</evidence>
<dbReference type="InterPro" id="IPR055392">
    <property type="entry name" value="BROMI_C"/>
</dbReference>
<proteinExistence type="predicted"/>
<organism evidence="3 4">
    <name type="scientific">Neocallimastix californiae</name>
    <dbReference type="NCBI Taxonomy" id="1754190"/>
    <lineage>
        <taxon>Eukaryota</taxon>
        <taxon>Fungi</taxon>
        <taxon>Fungi incertae sedis</taxon>
        <taxon>Chytridiomycota</taxon>
        <taxon>Chytridiomycota incertae sedis</taxon>
        <taxon>Neocallimastigomycetes</taxon>
        <taxon>Neocallimastigales</taxon>
        <taxon>Neocallimastigaceae</taxon>
        <taxon>Neocallimastix</taxon>
    </lineage>
</organism>
<keyword evidence="1" id="KW-1133">Transmembrane helix</keyword>
<dbReference type="STRING" id="1754190.A0A1Y2E5E6"/>
<dbReference type="AlphaFoldDB" id="A0A1Y2E5E6"/>
<keyword evidence="1" id="KW-0812">Transmembrane</keyword>